<reference evidence="2 3" key="1">
    <citation type="submission" date="2018-09" db="EMBL/GenBank/DDBJ databases">
        <title>YIM PH21274 draft genome.</title>
        <authorList>
            <person name="Miao C."/>
        </authorList>
    </citation>
    <scope>NUCLEOTIDE SEQUENCE [LARGE SCALE GENOMIC DNA]</scope>
    <source>
        <strain evidence="2 3">YIM PH 21724</strain>
    </source>
</reference>
<dbReference type="Gene3D" id="3.40.50.720">
    <property type="entry name" value="NAD(P)-binding Rossmann-like Domain"/>
    <property type="match status" value="1"/>
</dbReference>
<keyword evidence="3" id="KW-1185">Reference proteome</keyword>
<evidence type="ECO:0000259" key="1">
    <source>
        <dbReference type="Pfam" id="PF01370"/>
    </source>
</evidence>
<protein>
    <submittedName>
        <fullName evidence="2">NAD-dependent epimerase/dehydratase family protein</fullName>
    </submittedName>
</protein>
<dbReference type="OrthoDB" id="8205493at2"/>
<evidence type="ECO:0000313" key="3">
    <source>
        <dbReference type="Proteomes" id="UP000266677"/>
    </source>
</evidence>
<feature type="domain" description="NAD-dependent epimerase/dehydratase" evidence="1">
    <location>
        <begin position="7"/>
        <end position="207"/>
    </location>
</feature>
<dbReference type="InterPro" id="IPR001509">
    <property type="entry name" value="Epimerase_deHydtase"/>
</dbReference>
<name>A0A3A4KGN2_9NOCA</name>
<comment type="caution">
    <text evidence="2">The sequence shown here is derived from an EMBL/GenBank/DDBJ whole genome shotgun (WGS) entry which is preliminary data.</text>
</comment>
<gene>
    <name evidence="2" type="ORF">D5S18_19535</name>
</gene>
<dbReference type="SUPFAM" id="SSF51735">
    <property type="entry name" value="NAD(P)-binding Rossmann-fold domains"/>
    <property type="match status" value="1"/>
</dbReference>
<dbReference type="Proteomes" id="UP000266677">
    <property type="component" value="Unassembled WGS sequence"/>
</dbReference>
<dbReference type="AlphaFoldDB" id="A0A3A4KGN2"/>
<dbReference type="EMBL" id="QZFU01000023">
    <property type="protein sequence ID" value="RJO73418.1"/>
    <property type="molecule type" value="Genomic_DNA"/>
</dbReference>
<sequence length="309" mass="33669">MPELHVVIGAGPVGATIAEQLAAAGARVRVLTRSGSGPEHARIERRAVDVSQRTRLSGQFDGARAVYHCMHTSRYVAADWWAELPPTEQVVMNEAERAGAVVVFPESLYSYGPVREPMRESMDRAANFGKPAVRVALLKARAEHRAHTVSVAASDFIGPHVHTALAGDIILRPLLAGKRIRTMGDLDAPHAFTYMPDLAAAMIKAASDTALWDSFLHAPTAAPISQRELIRRYADAAGAGAPKVFAAPGWLLRAGGWFNTDMREMAEMVYQFERPFTLDSTASEARLGFGPTPFDTVIETTVAWRREQV</sequence>
<dbReference type="Pfam" id="PF01370">
    <property type="entry name" value="Epimerase"/>
    <property type="match status" value="1"/>
</dbReference>
<proteinExistence type="predicted"/>
<evidence type="ECO:0000313" key="2">
    <source>
        <dbReference type="EMBL" id="RJO73418.1"/>
    </source>
</evidence>
<organism evidence="2 3">
    <name type="scientific">Nocardia panacis</name>
    <dbReference type="NCBI Taxonomy" id="2340916"/>
    <lineage>
        <taxon>Bacteria</taxon>
        <taxon>Bacillati</taxon>
        <taxon>Actinomycetota</taxon>
        <taxon>Actinomycetes</taxon>
        <taxon>Mycobacteriales</taxon>
        <taxon>Nocardiaceae</taxon>
        <taxon>Nocardia</taxon>
    </lineage>
</organism>
<dbReference type="RefSeq" id="WP_120042495.1">
    <property type="nucleotide sequence ID" value="NZ_QZFU01000023.1"/>
</dbReference>
<dbReference type="InterPro" id="IPR036291">
    <property type="entry name" value="NAD(P)-bd_dom_sf"/>
</dbReference>
<accession>A0A3A4KGN2</accession>